<dbReference type="InterPro" id="IPR019791">
    <property type="entry name" value="Haem_peroxidase_animal"/>
</dbReference>
<dbReference type="InterPro" id="IPR042855">
    <property type="entry name" value="V_SNARE_CC"/>
</dbReference>
<dbReference type="InterPro" id="IPR045848">
    <property type="entry name" value="R-SNARE_YKT6"/>
</dbReference>
<dbReference type="InterPro" id="IPR010255">
    <property type="entry name" value="Haem_peroxidase_sf"/>
</dbReference>
<comment type="similarity">
    <text evidence="2">Belongs to the synaptobrevin family.</text>
</comment>
<keyword evidence="3 9" id="KW-0349">Heme</keyword>
<dbReference type="InterPro" id="IPR011012">
    <property type="entry name" value="Longin-like_dom_sf"/>
</dbReference>
<dbReference type="GO" id="GO:0051213">
    <property type="term" value="F:dioxygenase activity"/>
    <property type="evidence" value="ECO:0007669"/>
    <property type="project" value="UniProtKB-KW"/>
</dbReference>
<keyword evidence="15" id="KW-1185">Reference proteome</keyword>
<dbReference type="InterPro" id="IPR037120">
    <property type="entry name" value="Haem_peroxidase_sf_animal"/>
</dbReference>
<dbReference type="EMBL" id="JAACJJ010000058">
    <property type="protein sequence ID" value="KAF5310176.1"/>
    <property type="molecule type" value="Genomic_DNA"/>
</dbReference>
<dbReference type="InterPro" id="IPR010908">
    <property type="entry name" value="Longin_dom"/>
</dbReference>
<evidence type="ECO:0000256" key="2">
    <source>
        <dbReference type="ARBA" id="ARBA00008025"/>
    </source>
</evidence>
<evidence type="ECO:0000256" key="1">
    <source>
        <dbReference type="ARBA" id="ARBA00004308"/>
    </source>
</evidence>
<dbReference type="SUPFAM" id="SSF64356">
    <property type="entry name" value="SNARE-like"/>
    <property type="match status" value="1"/>
</dbReference>
<dbReference type="Pfam" id="PF03098">
    <property type="entry name" value="An_peroxidase"/>
    <property type="match status" value="1"/>
</dbReference>
<feature type="region of interest" description="Disordered" evidence="11">
    <location>
        <begin position="935"/>
        <end position="961"/>
    </location>
</feature>
<dbReference type="Pfam" id="PF13774">
    <property type="entry name" value="Longin"/>
    <property type="match status" value="1"/>
</dbReference>
<evidence type="ECO:0000256" key="3">
    <source>
        <dbReference type="ARBA" id="ARBA00022617"/>
    </source>
</evidence>
<evidence type="ECO:0000313" key="14">
    <source>
        <dbReference type="EMBL" id="KAF5310176.1"/>
    </source>
</evidence>
<comment type="caution">
    <text evidence="14">The sequence shown here is derived from an EMBL/GenBank/DDBJ whole genome shotgun (WGS) entry which is preliminary data.</text>
</comment>
<dbReference type="Gene3D" id="1.10.640.10">
    <property type="entry name" value="Haem peroxidase domain superfamily, animal type"/>
    <property type="match status" value="1"/>
</dbReference>
<dbReference type="SUPFAM" id="SSF48264">
    <property type="entry name" value="Cytochrome P450"/>
    <property type="match status" value="1"/>
</dbReference>
<dbReference type="GO" id="GO:0006631">
    <property type="term" value="P:fatty acid metabolic process"/>
    <property type="evidence" value="ECO:0007669"/>
    <property type="project" value="UniProtKB-ARBA"/>
</dbReference>
<evidence type="ECO:0000256" key="4">
    <source>
        <dbReference type="ARBA" id="ARBA00022723"/>
    </source>
</evidence>
<dbReference type="Gene3D" id="1.10.630.10">
    <property type="entry name" value="Cytochrome P450"/>
    <property type="match status" value="1"/>
</dbReference>
<proteinExistence type="inferred from homology"/>
<evidence type="ECO:0000259" key="13">
    <source>
        <dbReference type="PROSITE" id="PS50892"/>
    </source>
</evidence>
<comment type="subcellular location">
    <subcellularLocation>
        <location evidence="1">Endomembrane system</location>
    </subcellularLocation>
</comment>
<keyword evidence="4 9" id="KW-0479">Metal-binding</keyword>
<sequence length="1363" mass="152142">MKIYSISIVLAPPSGASSVLATASDLSSFSFYQRGSAGEFMTFMSKTVTERTPQGQRQTVQEQSHVAHVYNRGGAEQLAAVIITDEEYPVRPAFSLLTKILDDFTAKVPQSSYSNPSSISFPDINTYIQKYQDPRQADTIMRVQQELDETKIVLHKTIESVLQRGEKLDNLVERSTALSMQSKMFYKTAKKCLSAQIWDGSGATWHRRRLGLLYSVQILDFGLNLQSKGTHPPCGTDLVISQRLDLSSDSRKPYNTDGARPQSSHSEKDMKDFFTKLTPVIPISDWAAILDAVKNMGGVGLDDRKMLLENAVEIMSKHQHESWAVKVQQTMINILYKDLPHPPSGYVCLPPPTTLPVNSPVPYAFRAADGSNYNPLFPTLGKAGSPYARSVPSTNNSPKNALPDPGLLFDTLLKRDKFKPHPDGISSLFFSFADLVIHSIFDTDHGNPQNMINKTSSYLDLSVLYGNSDKSIEALRLGDGTGRLHNDVFADWRLLHMPPASCALLVLLSRNHNFIAQRILDINEDKTYVDPTTLPKDSAQKKAQDEEIFQRTRLVNCGFFMHIILGDYVGAILGLVRDQSDWRLDPLQTIRELNHEFAPVGEGNVVSIEFNMLYRWHATLSQSNEKWFKEEVFEEVFPGKASHDVTPRDFMVAAHSNLMPDPDLKTWTFGGIKRDADGRFSDEDLAKILHEATENVAGSFGARNIPEHMRVIEIMAITQSRSWGICSLNEFRKFLGLKPYSTFEEWNPDKEIHTTAAALYRDIDNLELHVGLQAEDIKTPRPGAGLCPGYTISRAILADAVCLTRGDRFLTVDFTPHNLTAWGYQDCQYDQQDGSFGGLLTKLLFRTLPDHYPVGSAYAHFPFLQPEGFKKTLGRSNPELASKYNWERPKSYAKTIVVDDFEGVKRILEENTKFLSSYDRQLLTVVSPTLFKSNSNSLKGSQSGGSVRSEAAENKARNEEDALRTRFARNTASVSKSIFGNKSAPEAANYFGKKTQYLIETKSFDTVGHRASYIDIVRDVINLLPIYWLSQEMLGLPLKTQTNQNGAWYEQDTCDRFAEIAQYVYVNFDPSNDWHLRESAQDEAAKVISVLKDHLDKVDSSWMSLGDSHNHIGMPGSSTGHANLKQLWTKLGKGKSNSREFASQIFAAAVPTAALYSQDIATVVSFYLEDTEAKNAARKEIIRLDASTDEDAAAKAMVYFYEALRVNSPISGVYRTSTEPDNFKNIGPVKAGQTIFVDIRDANLDQSVFGANASTPDFSRPASKAGIAGCVNQGFMTPEFLENTVPPVLAAIFKLADLKRAPGESGKFTKFEEDWNATQRTLYASQRGLVTPWPESLIIQVRHTVIGTKSISDEGAYQFSKQK</sequence>
<feature type="compositionally biased region" description="Basic and acidic residues" evidence="11">
    <location>
        <begin position="950"/>
        <end position="961"/>
    </location>
</feature>
<dbReference type="SUPFAM" id="SSF58038">
    <property type="entry name" value="SNARE fusion complex"/>
    <property type="match status" value="1"/>
</dbReference>
<dbReference type="CDD" id="cd14824">
    <property type="entry name" value="Longin"/>
    <property type="match status" value="1"/>
</dbReference>
<dbReference type="GO" id="GO:0020037">
    <property type="term" value="F:heme binding"/>
    <property type="evidence" value="ECO:0007669"/>
    <property type="project" value="InterPro"/>
</dbReference>
<dbReference type="GO" id="GO:0004601">
    <property type="term" value="F:peroxidase activity"/>
    <property type="evidence" value="ECO:0007669"/>
    <property type="project" value="InterPro"/>
</dbReference>
<dbReference type="InterPro" id="IPR050783">
    <property type="entry name" value="Oxylipin_biosynth_metab"/>
</dbReference>
<dbReference type="InterPro" id="IPR036396">
    <property type="entry name" value="Cyt_P450_sf"/>
</dbReference>
<evidence type="ECO:0000259" key="12">
    <source>
        <dbReference type="PROSITE" id="PS50859"/>
    </source>
</evidence>
<feature type="domain" description="V-SNARE coiled-coil homology" evidence="13">
    <location>
        <begin position="139"/>
        <end position="199"/>
    </location>
</feature>
<dbReference type="GO" id="GO:0004497">
    <property type="term" value="F:monooxygenase activity"/>
    <property type="evidence" value="ECO:0007669"/>
    <property type="project" value="InterPro"/>
</dbReference>
<gene>
    <name evidence="14" type="ORF">D9619_010458</name>
</gene>
<dbReference type="PROSITE" id="PS50859">
    <property type="entry name" value="LONGIN"/>
    <property type="match status" value="1"/>
</dbReference>
<keyword evidence="8" id="KW-0472">Membrane</keyword>
<evidence type="ECO:0000256" key="10">
    <source>
        <dbReference type="PROSITE-ProRule" id="PRU00290"/>
    </source>
</evidence>
<evidence type="ECO:0000256" key="9">
    <source>
        <dbReference type="PIRSR" id="PIRSR619791-2"/>
    </source>
</evidence>
<evidence type="ECO:0000313" key="15">
    <source>
        <dbReference type="Proteomes" id="UP000567179"/>
    </source>
</evidence>
<dbReference type="Gene3D" id="3.30.450.50">
    <property type="entry name" value="Longin domain"/>
    <property type="match status" value="1"/>
</dbReference>
<dbReference type="Proteomes" id="UP000567179">
    <property type="component" value="Unassembled WGS sequence"/>
</dbReference>
<accession>A0A8H5ASP6</accession>
<feature type="binding site" description="axial binding residue" evidence="9">
    <location>
        <position position="617"/>
    </location>
    <ligand>
        <name>heme b</name>
        <dbReference type="ChEBI" id="CHEBI:60344"/>
    </ligand>
    <ligandPart>
        <name>Fe</name>
        <dbReference type="ChEBI" id="CHEBI:18248"/>
    </ligandPart>
</feature>
<dbReference type="GO" id="GO:0005506">
    <property type="term" value="F:iron ion binding"/>
    <property type="evidence" value="ECO:0007669"/>
    <property type="project" value="InterPro"/>
</dbReference>
<keyword evidence="10" id="KW-0175">Coiled coil</keyword>
<dbReference type="GO" id="GO:0016705">
    <property type="term" value="F:oxidoreductase activity, acting on paired donors, with incorporation or reduction of molecular oxygen"/>
    <property type="evidence" value="ECO:0007669"/>
    <property type="project" value="InterPro"/>
</dbReference>
<dbReference type="CDD" id="cd15867">
    <property type="entry name" value="R-SNARE_YKT6"/>
    <property type="match status" value="1"/>
</dbReference>
<keyword evidence="7 9" id="KW-0408">Iron</keyword>
<reference evidence="14 15" key="1">
    <citation type="journal article" date="2020" name="ISME J.">
        <title>Uncovering the hidden diversity of litter-decomposition mechanisms in mushroom-forming fungi.</title>
        <authorList>
            <person name="Floudas D."/>
            <person name="Bentzer J."/>
            <person name="Ahren D."/>
            <person name="Johansson T."/>
            <person name="Persson P."/>
            <person name="Tunlid A."/>
        </authorList>
    </citation>
    <scope>NUCLEOTIDE SEQUENCE [LARGE SCALE GENOMIC DNA]</scope>
    <source>
        <strain evidence="14 15">CBS 101986</strain>
    </source>
</reference>
<evidence type="ECO:0000256" key="8">
    <source>
        <dbReference type="ARBA" id="ARBA00023136"/>
    </source>
</evidence>
<keyword evidence="6" id="KW-0560">Oxidoreductase</keyword>
<evidence type="ECO:0000256" key="7">
    <source>
        <dbReference type="ARBA" id="ARBA00023004"/>
    </source>
</evidence>
<dbReference type="PANTHER" id="PTHR11903:SF37">
    <property type="entry name" value="PSI-PRODUCING OXYGENASE A"/>
    <property type="match status" value="1"/>
</dbReference>
<dbReference type="PRINTS" id="PR00457">
    <property type="entry name" value="ANPEROXIDASE"/>
</dbReference>
<dbReference type="Gene3D" id="1.20.5.110">
    <property type="match status" value="1"/>
</dbReference>
<feature type="region of interest" description="Disordered" evidence="11">
    <location>
        <begin position="249"/>
        <end position="268"/>
    </location>
</feature>
<evidence type="ECO:0000256" key="5">
    <source>
        <dbReference type="ARBA" id="ARBA00022964"/>
    </source>
</evidence>
<dbReference type="OrthoDB" id="823504at2759"/>
<dbReference type="InterPro" id="IPR034812">
    <property type="entry name" value="Ppo-like_N"/>
</dbReference>
<name>A0A8H5ASP6_9AGAR</name>
<feature type="domain" description="Longin" evidence="12">
    <location>
        <begin position="9"/>
        <end position="128"/>
    </location>
</feature>
<dbReference type="CDD" id="cd09817">
    <property type="entry name" value="linoleate_diol_synthase_like"/>
    <property type="match status" value="1"/>
</dbReference>
<dbReference type="PROSITE" id="PS50292">
    <property type="entry name" value="PEROXIDASE_3"/>
    <property type="match status" value="1"/>
</dbReference>
<keyword evidence="5" id="KW-0223">Dioxygenase</keyword>
<dbReference type="SMART" id="SM01270">
    <property type="entry name" value="Longin"/>
    <property type="match status" value="1"/>
</dbReference>
<organism evidence="14 15">
    <name type="scientific">Psilocybe cf. subviscida</name>
    <dbReference type="NCBI Taxonomy" id="2480587"/>
    <lineage>
        <taxon>Eukaryota</taxon>
        <taxon>Fungi</taxon>
        <taxon>Dikarya</taxon>
        <taxon>Basidiomycota</taxon>
        <taxon>Agaricomycotina</taxon>
        <taxon>Agaricomycetes</taxon>
        <taxon>Agaricomycetidae</taxon>
        <taxon>Agaricales</taxon>
        <taxon>Agaricineae</taxon>
        <taxon>Strophariaceae</taxon>
        <taxon>Psilocybe</taxon>
    </lineage>
</organism>
<dbReference type="GO" id="GO:0012505">
    <property type="term" value="C:endomembrane system"/>
    <property type="evidence" value="ECO:0007669"/>
    <property type="project" value="UniProtKB-SubCell"/>
</dbReference>
<protein>
    <submittedName>
        <fullName evidence="14">Uncharacterized protein</fullName>
    </submittedName>
</protein>
<dbReference type="PANTHER" id="PTHR11903">
    <property type="entry name" value="PROSTAGLANDIN G/H SYNTHASE"/>
    <property type="match status" value="1"/>
</dbReference>
<dbReference type="GO" id="GO:0006979">
    <property type="term" value="P:response to oxidative stress"/>
    <property type="evidence" value="ECO:0007669"/>
    <property type="project" value="InterPro"/>
</dbReference>
<dbReference type="SUPFAM" id="SSF48113">
    <property type="entry name" value="Heme-dependent peroxidases"/>
    <property type="match status" value="1"/>
</dbReference>
<evidence type="ECO:0000256" key="11">
    <source>
        <dbReference type="SAM" id="MobiDB-lite"/>
    </source>
</evidence>
<feature type="compositionally biased region" description="Polar residues" evidence="11">
    <location>
        <begin position="935"/>
        <end position="946"/>
    </location>
</feature>
<evidence type="ECO:0000256" key="6">
    <source>
        <dbReference type="ARBA" id="ARBA00023002"/>
    </source>
</evidence>
<dbReference type="Pfam" id="PF00957">
    <property type="entry name" value="Synaptobrevin"/>
    <property type="match status" value="1"/>
</dbReference>
<dbReference type="PROSITE" id="PS50892">
    <property type="entry name" value="V_SNARE"/>
    <property type="match status" value="1"/>
</dbReference>